<sequence length="68" mass="6736">MHGNAGLSAASEWSPTYEMHPVPPVAGGEGHIRCVARAGGQVATAEAADKKMAKFGASQRAVAGGCGA</sequence>
<feature type="region of interest" description="Disordered" evidence="1">
    <location>
        <begin position="1"/>
        <end position="24"/>
    </location>
</feature>
<comment type="caution">
    <text evidence="2">The sequence shown here is derived from an EMBL/GenBank/DDBJ whole genome shotgun (WGS) entry which is preliminary data.</text>
</comment>
<organism evidence="2 3">
    <name type="scientific">Chrysochromulina tobinii</name>
    <dbReference type="NCBI Taxonomy" id="1460289"/>
    <lineage>
        <taxon>Eukaryota</taxon>
        <taxon>Haptista</taxon>
        <taxon>Haptophyta</taxon>
        <taxon>Prymnesiophyceae</taxon>
        <taxon>Prymnesiales</taxon>
        <taxon>Chrysochromulinaceae</taxon>
        <taxon>Chrysochromulina</taxon>
    </lineage>
</organism>
<proteinExistence type="predicted"/>
<keyword evidence="3" id="KW-1185">Reference proteome</keyword>
<name>A0A0M0K6U6_9EUKA</name>
<reference evidence="3" key="1">
    <citation type="journal article" date="2015" name="PLoS Genet.">
        <title>Genome Sequence and Transcriptome Analyses of Chrysochromulina tobin: Metabolic Tools for Enhanced Algal Fitness in the Prominent Order Prymnesiales (Haptophyceae).</title>
        <authorList>
            <person name="Hovde B.T."/>
            <person name="Deodato C.R."/>
            <person name="Hunsperger H.M."/>
            <person name="Ryken S.A."/>
            <person name="Yost W."/>
            <person name="Jha R.K."/>
            <person name="Patterson J."/>
            <person name="Monnat R.J. Jr."/>
            <person name="Barlow S.B."/>
            <person name="Starkenburg S.R."/>
            <person name="Cattolico R.A."/>
        </authorList>
    </citation>
    <scope>NUCLEOTIDE SEQUENCE</scope>
    <source>
        <strain evidence="3">CCMP291</strain>
    </source>
</reference>
<accession>A0A0M0K6U6</accession>
<dbReference type="Proteomes" id="UP000037460">
    <property type="component" value="Unassembled WGS sequence"/>
</dbReference>
<gene>
    <name evidence="2" type="ORF">Ctob_009562</name>
</gene>
<evidence type="ECO:0000313" key="2">
    <source>
        <dbReference type="EMBL" id="KOO34514.1"/>
    </source>
</evidence>
<dbReference type="AlphaFoldDB" id="A0A0M0K6U6"/>
<protein>
    <submittedName>
        <fullName evidence="2">Uncharacterized protein</fullName>
    </submittedName>
</protein>
<dbReference type="EMBL" id="JWZX01001194">
    <property type="protein sequence ID" value="KOO34514.1"/>
    <property type="molecule type" value="Genomic_DNA"/>
</dbReference>
<evidence type="ECO:0000256" key="1">
    <source>
        <dbReference type="SAM" id="MobiDB-lite"/>
    </source>
</evidence>
<evidence type="ECO:0000313" key="3">
    <source>
        <dbReference type="Proteomes" id="UP000037460"/>
    </source>
</evidence>